<dbReference type="InterPro" id="IPR036259">
    <property type="entry name" value="MFS_trans_sf"/>
</dbReference>
<dbReference type="GO" id="GO:0015833">
    <property type="term" value="P:peptide transport"/>
    <property type="evidence" value="ECO:0007669"/>
    <property type="project" value="UniProtKB-KW"/>
</dbReference>
<keyword evidence="4" id="KW-0571">Peptide transport</keyword>
<dbReference type="AlphaFoldDB" id="A0A1J1I5D1"/>
<feature type="transmembrane region" description="Helical" evidence="8">
    <location>
        <begin position="138"/>
        <end position="158"/>
    </location>
</feature>
<feature type="transmembrane region" description="Helical" evidence="8">
    <location>
        <begin position="205"/>
        <end position="226"/>
    </location>
</feature>
<feature type="transmembrane region" description="Helical" evidence="8">
    <location>
        <begin position="164"/>
        <end position="184"/>
    </location>
</feature>
<evidence type="ECO:0000256" key="4">
    <source>
        <dbReference type="ARBA" id="ARBA00022856"/>
    </source>
</evidence>
<feature type="region of interest" description="Disordered" evidence="7">
    <location>
        <begin position="556"/>
        <end position="577"/>
    </location>
</feature>
<dbReference type="GO" id="GO:0022857">
    <property type="term" value="F:transmembrane transporter activity"/>
    <property type="evidence" value="ECO:0007669"/>
    <property type="project" value="InterPro"/>
</dbReference>
<feature type="transmembrane region" description="Helical" evidence="8">
    <location>
        <begin position="114"/>
        <end position="131"/>
    </location>
</feature>
<feature type="region of interest" description="Disordered" evidence="7">
    <location>
        <begin position="1"/>
        <end position="59"/>
    </location>
</feature>
<feature type="transmembrane region" description="Helical" evidence="8">
    <location>
        <begin position="400"/>
        <end position="420"/>
    </location>
</feature>
<dbReference type="EMBL" id="CVRI01000040">
    <property type="protein sequence ID" value="CRK94796.1"/>
    <property type="molecule type" value="Genomic_DNA"/>
</dbReference>
<proteinExistence type="inferred from homology"/>
<keyword evidence="4" id="KW-0653">Protein transport</keyword>
<comment type="subcellular location">
    <subcellularLocation>
        <location evidence="1">Membrane</location>
        <topology evidence="1">Multi-pass membrane protein</topology>
    </subcellularLocation>
</comment>
<organism evidence="9 10">
    <name type="scientific">Clunio marinus</name>
    <dbReference type="NCBI Taxonomy" id="568069"/>
    <lineage>
        <taxon>Eukaryota</taxon>
        <taxon>Metazoa</taxon>
        <taxon>Ecdysozoa</taxon>
        <taxon>Arthropoda</taxon>
        <taxon>Hexapoda</taxon>
        <taxon>Insecta</taxon>
        <taxon>Pterygota</taxon>
        <taxon>Neoptera</taxon>
        <taxon>Endopterygota</taxon>
        <taxon>Diptera</taxon>
        <taxon>Nematocera</taxon>
        <taxon>Chironomoidea</taxon>
        <taxon>Chironomidae</taxon>
        <taxon>Clunio</taxon>
    </lineage>
</organism>
<keyword evidence="10" id="KW-1185">Reference proteome</keyword>
<gene>
    <name evidence="9" type="ORF">CLUMA_CG008290</name>
</gene>
<accession>A0A1J1I5D1</accession>
<dbReference type="InterPro" id="IPR000109">
    <property type="entry name" value="POT_fam"/>
</dbReference>
<evidence type="ECO:0000256" key="3">
    <source>
        <dbReference type="ARBA" id="ARBA00022692"/>
    </source>
</evidence>
<dbReference type="Pfam" id="PF00854">
    <property type="entry name" value="PTR2"/>
    <property type="match status" value="1"/>
</dbReference>
<feature type="transmembrane region" description="Helical" evidence="8">
    <location>
        <begin position="502"/>
        <end position="519"/>
    </location>
</feature>
<feature type="transmembrane region" description="Helical" evidence="8">
    <location>
        <begin position="246"/>
        <end position="269"/>
    </location>
</feature>
<keyword evidence="6 8" id="KW-0472">Membrane</keyword>
<evidence type="ECO:0000256" key="2">
    <source>
        <dbReference type="ARBA" id="ARBA00005982"/>
    </source>
</evidence>
<keyword evidence="5 8" id="KW-1133">Transmembrane helix</keyword>
<comment type="similarity">
    <text evidence="2">Belongs to the major facilitator superfamily. Proton-dependent oligopeptide transporter (POT/PTR) (TC 2.A.17) family.</text>
</comment>
<keyword evidence="3 8" id="KW-0812">Transmembrane</keyword>
<dbReference type="Gene3D" id="1.20.1250.20">
    <property type="entry name" value="MFS general substrate transporter like domains"/>
    <property type="match status" value="1"/>
</dbReference>
<keyword evidence="4" id="KW-0813">Transport</keyword>
<feature type="transmembrane region" description="Helical" evidence="8">
    <location>
        <begin position="470"/>
        <end position="490"/>
    </location>
</feature>
<evidence type="ECO:0000256" key="5">
    <source>
        <dbReference type="ARBA" id="ARBA00022989"/>
    </source>
</evidence>
<dbReference type="SUPFAM" id="SSF103473">
    <property type="entry name" value="MFS general substrate transporter"/>
    <property type="match status" value="1"/>
</dbReference>
<evidence type="ECO:0000313" key="10">
    <source>
        <dbReference type="Proteomes" id="UP000183832"/>
    </source>
</evidence>
<evidence type="ECO:0000256" key="8">
    <source>
        <dbReference type="SAM" id="Phobius"/>
    </source>
</evidence>
<sequence>MKELFRKNLTRDETSPLITKETNDDYNKQSNNPGFYGSSSSSDKESSDCEKGSTDLSPSSFSSHYPIAVIFVLVSKCFEAFAANGVRSILALYLRDSLKFNEDFSTAVLHSFNFFSQFLPIVGAILADSYLGNKTTIFYFCIPYALGYLGTLIGTLPIQYATHSLIYASLFLIAIGNGCLRACITALGGHQFKIPQQKHSLDRYFALYYFCYYVGILLGKIIPAYVRTDVYIPNYCEIGEGCYTAVFAVIAVVFLLSWMVFLSGLPFYAREHVTGDNTMLRVFNCICYASYRKIFRKSKETSWIRASIGKYSEEFVNDVSIFLKVVTLFTPIPIYYALLAQQDSSWTFQATQTNLTITDFQIQADQFKAVGPILLLIQIPVWQKIVLPFMERKGFHLSSLESVSIGGLCAAFSFVWAGFLQHRIAMDPEDLPSILWQFPMFFLLMMGEVLISVPGLKFCYTHAPTSMKSVLTAVWFINNAMGNLLVVIITELQLIENKSLEYFFYAFLMFIATILFTIMSGNYERECMTNENISDEKTIESFIYVDAIQSTNLEENYLNDSNDDDTNSDYESGNSYF</sequence>
<evidence type="ECO:0000256" key="6">
    <source>
        <dbReference type="ARBA" id="ARBA00023136"/>
    </source>
</evidence>
<dbReference type="OrthoDB" id="8904098at2759"/>
<evidence type="ECO:0000256" key="1">
    <source>
        <dbReference type="ARBA" id="ARBA00004141"/>
    </source>
</evidence>
<dbReference type="Proteomes" id="UP000183832">
    <property type="component" value="Unassembled WGS sequence"/>
</dbReference>
<protein>
    <submittedName>
        <fullName evidence="9">CLUMA_CG008290, isoform A</fullName>
    </submittedName>
</protein>
<reference evidence="9 10" key="1">
    <citation type="submission" date="2015-04" db="EMBL/GenBank/DDBJ databases">
        <authorList>
            <person name="Syromyatnikov M.Y."/>
            <person name="Popov V.N."/>
        </authorList>
    </citation>
    <scope>NUCLEOTIDE SEQUENCE [LARGE SCALE GENOMIC DNA]</scope>
</reference>
<feature type="compositionally biased region" description="Basic and acidic residues" evidence="7">
    <location>
        <begin position="42"/>
        <end position="53"/>
    </location>
</feature>
<name>A0A1J1I5D1_9DIPT</name>
<feature type="transmembrane region" description="Helical" evidence="8">
    <location>
        <begin position="440"/>
        <end position="458"/>
    </location>
</feature>
<feature type="compositionally biased region" description="Basic and acidic residues" evidence="7">
    <location>
        <begin position="1"/>
        <end position="14"/>
    </location>
</feature>
<dbReference type="GO" id="GO:0016020">
    <property type="term" value="C:membrane"/>
    <property type="evidence" value="ECO:0007669"/>
    <property type="project" value="UniProtKB-SubCell"/>
</dbReference>
<evidence type="ECO:0000256" key="7">
    <source>
        <dbReference type="SAM" id="MobiDB-lite"/>
    </source>
</evidence>
<evidence type="ECO:0000313" key="9">
    <source>
        <dbReference type="EMBL" id="CRK94796.1"/>
    </source>
</evidence>
<dbReference type="PANTHER" id="PTHR11654">
    <property type="entry name" value="OLIGOPEPTIDE TRANSPORTER-RELATED"/>
    <property type="match status" value="1"/>
</dbReference>